<comment type="caution">
    <text evidence="2">The sequence shown here is derived from an EMBL/GenBank/DDBJ whole genome shotgun (WGS) entry which is preliminary data.</text>
</comment>
<dbReference type="AlphaFoldDB" id="A0A7Z9E255"/>
<evidence type="ECO:0000313" key="3">
    <source>
        <dbReference type="Proteomes" id="UP000184550"/>
    </source>
</evidence>
<dbReference type="InterPro" id="IPR036365">
    <property type="entry name" value="PGBD-like_sf"/>
</dbReference>
<protein>
    <recommendedName>
        <fullName evidence="1">Peptidoglycan binding-like domain-containing protein</fullName>
    </recommendedName>
</protein>
<dbReference type="Gene3D" id="1.10.101.10">
    <property type="entry name" value="PGBD-like superfamily/PGBD"/>
    <property type="match status" value="1"/>
</dbReference>
<evidence type="ECO:0000259" key="1">
    <source>
        <dbReference type="Pfam" id="PF01471"/>
    </source>
</evidence>
<dbReference type="Pfam" id="PF01471">
    <property type="entry name" value="PG_binding_1"/>
    <property type="match status" value="1"/>
</dbReference>
<sequence length="134" mass="15148">MDKPLFGRQHYSKLIVLELQRRLQAMGYDPGAVNGRWSSETEASLEQAQQKYGVYGGKTNAAYFVVIPGKREDLPKIAEQVILLGVPETGVYQRDSLFEPKVAVGPFFNADIAKRWLHYLRDFGLSQAQIYHGC</sequence>
<feature type="domain" description="Peptidoglycan binding-like" evidence="1">
    <location>
        <begin position="16"/>
        <end position="53"/>
    </location>
</feature>
<dbReference type="RefSeq" id="WP_083625585.1">
    <property type="nucleotide sequence ID" value="NZ_LR734879.1"/>
</dbReference>
<name>A0A7Z9E255_9CYAN</name>
<gene>
    <name evidence="2" type="ORF">PL8927_780164</name>
</gene>
<proteinExistence type="predicted"/>
<organism evidence="2 3">
    <name type="scientific">Planktothrix serta PCC 8927</name>
    <dbReference type="NCBI Taxonomy" id="671068"/>
    <lineage>
        <taxon>Bacteria</taxon>
        <taxon>Bacillati</taxon>
        <taxon>Cyanobacteriota</taxon>
        <taxon>Cyanophyceae</taxon>
        <taxon>Oscillatoriophycideae</taxon>
        <taxon>Oscillatoriales</taxon>
        <taxon>Microcoleaceae</taxon>
        <taxon>Planktothrix</taxon>
    </lineage>
</organism>
<dbReference type="InterPro" id="IPR002477">
    <property type="entry name" value="Peptidoglycan-bd-like"/>
</dbReference>
<keyword evidence="3" id="KW-1185">Reference proteome</keyword>
<dbReference type="Proteomes" id="UP000184550">
    <property type="component" value="Unassembled WGS sequence"/>
</dbReference>
<dbReference type="OrthoDB" id="466791at2"/>
<dbReference type="EMBL" id="CZCU02000155">
    <property type="protein sequence ID" value="VXD23551.1"/>
    <property type="molecule type" value="Genomic_DNA"/>
</dbReference>
<dbReference type="InterPro" id="IPR036366">
    <property type="entry name" value="PGBDSf"/>
</dbReference>
<accession>A0A7Z9E255</accession>
<dbReference type="SUPFAM" id="SSF47090">
    <property type="entry name" value="PGBD-like"/>
    <property type="match status" value="1"/>
</dbReference>
<evidence type="ECO:0000313" key="2">
    <source>
        <dbReference type="EMBL" id="VXD23551.1"/>
    </source>
</evidence>
<reference evidence="2" key="1">
    <citation type="submission" date="2019-10" db="EMBL/GenBank/DDBJ databases">
        <authorList>
            <consortium name="Genoscope - CEA"/>
            <person name="William W."/>
        </authorList>
    </citation>
    <scope>NUCLEOTIDE SEQUENCE [LARGE SCALE GENOMIC DNA]</scope>
    <source>
        <strain evidence="2">BBR_PRJEB10992</strain>
    </source>
</reference>